<dbReference type="InterPro" id="IPR007624">
    <property type="entry name" value="RNA_pol_sigma70_r3"/>
</dbReference>
<feature type="domain" description="RNA polymerase sigma-70 region 4" evidence="7">
    <location>
        <begin position="203"/>
        <end position="249"/>
    </location>
</feature>
<dbReference type="InterPro" id="IPR007627">
    <property type="entry name" value="RNA_pol_sigma70_r2"/>
</dbReference>
<sequence length="258" mass="29367">MQMEQMSREEGKAVLSVYLKNGSQELRNKLIVHFLPIVRSAAAQLRGMSGSSTEEEDLIDQGVLALMECLDRYDASKGAQFETYAFIRVRGAMIDYIRSQDWVPHRARSFQKKVDEAYSMLSHEKIREPDADEVAGFLDIPVEKVENHLKYMNHAAILSFEAVLQDMTGVIAKGELEATDVDTKPEESLFYKELQRTLAEAVEALGDKERLVVSLYYYEELKYSEIAEVMGIGQSRVCQIHTKAIKKLKNSLEEYVRG</sequence>
<evidence type="ECO:0000313" key="8">
    <source>
        <dbReference type="EMBL" id="CUP06819.1"/>
    </source>
</evidence>
<dbReference type="Pfam" id="PF04539">
    <property type="entry name" value="Sigma70_r3"/>
    <property type="match status" value="1"/>
</dbReference>
<dbReference type="InterPro" id="IPR007630">
    <property type="entry name" value="RNA_pol_sigma70_r4"/>
</dbReference>
<evidence type="ECO:0000259" key="7">
    <source>
        <dbReference type="Pfam" id="PF04545"/>
    </source>
</evidence>
<dbReference type="PANTHER" id="PTHR30385:SF7">
    <property type="entry name" value="RNA POLYMERASE SIGMA FACTOR FLIA"/>
    <property type="match status" value="1"/>
</dbReference>
<dbReference type="NCBIfam" id="TIGR02479">
    <property type="entry name" value="FliA_WhiG"/>
    <property type="match status" value="1"/>
</dbReference>
<proteinExistence type="predicted"/>
<dbReference type="SUPFAM" id="SSF88659">
    <property type="entry name" value="Sigma3 and sigma4 domains of RNA polymerase sigma factors"/>
    <property type="match status" value="2"/>
</dbReference>
<dbReference type="InterPro" id="IPR012845">
    <property type="entry name" value="RNA_pol_sigma_FliA_WhiG"/>
</dbReference>
<dbReference type="SUPFAM" id="SSF88946">
    <property type="entry name" value="Sigma2 domain of RNA polymerase sigma factors"/>
    <property type="match status" value="1"/>
</dbReference>
<dbReference type="RefSeq" id="WP_055659099.1">
    <property type="nucleotide sequence ID" value="NZ_CABIXC010000017.1"/>
</dbReference>
<keyword evidence="2" id="KW-0731">Sigma factor</keyword>
<dbReference type="Pfam" id="PF04542">
    <property type="entry name" value="Sigma70_r2"/>
    <property type="match status" value="1"/>
</dbReference>
<dbReference type="PIRSF" id="PIRSF000770">
    <property type="entry name" value="RNA_pol_sigma-SigE/K"/>
    <property type="match status" value="1"/>
</dbReference>
<evidence type="ECO:0000313" key="9">
    <source>
        <dbReference type="Proteomes" id="UP000095651"/>
    </source>
</evidence>
<evidence type="ECO:0000256" key="2">
    <source>
        <dbReference type="ARBA" id="ARBA00023082"/>
    </source>
</evidence>
<dbReference type="InterPro" id="IPR013325">
    <property type="entry name" value="RNA_pol_sigma_r2"/>
</dbReference>
<dbReference type="AlphaFoldDB" id="A0A174KBS0"/>
<dbReference type="EMBL" id="CYZE01000017">
    <property type="protein sequence ID" value="CUP06819.1"/>
    <property type="molecule type" value="Genomic_DNA"/>
</dbReference>
<dbReference type="Proteomes" id="UP000095651">
    <property type="component" value="Unassembled WGS sequence"/>
</dbReference>
<dbReference type="InterPro" id="IPR014284">
    <property type="entry name" value="RNA_pol_sigma-70_dom"/>
</dbReference>
<dbReference type="Pfam" id="PF04545">
    <property type="entry name" value="Sigma70_r4"/>
    <property type="match status" value="1"/>
</dbReference>
<accession>A0A174KBS0</accession>
<gene>
    <name evidence="8" type="primary">fliA</name>
    <name evidence="8" type="ORF">ERS852407_04868</name>
</gene>
<feature type="domain" description="RNA polymerase sigma-70 region 2" evidence="6">
    <location>
        <begin position="31"/>
        <end position="102"/>
    </location>
</feature>
<dbReference type="GO" id="GO:0003677">
    <property type="term" value="F:DNA binding"/>
    <property type="evidence" value="ECO:0007669"/>
    <property type="project" value="UniProtKB-KW"/>
</dbReference>
<protein>
    <submittedName>
        <fullName evidence="8">RNA polymerase sigma factor FliA</fullName>
    </submittedName>
</protein>
<dbReference type="CDD" id="cd06171">
    <property type="entry name" value="Sigma70_r4"/>
    <property type="match status" value="1"/>
</dbReference>
<dbReference type="InterPro" id="IPR000943">
    <property type="entry name" value="RNA_pol_sigma70"/>
</dbReference>
<evidence type="ECO:0000259" key="5">
    <source>
        <dbReference type="Pfam" id="PF04539"/>
    </source>
</evidence>
<organism evidence="8 9">
    <name type="scientific">Hungatella hathewayi</name>
    <dbReference type="NCBI Taxonomy" id="154046"/>
    <lineage>
        <taxon>Bacteria</taxon>
        <taxon>Bacillati</taxon>
        <taxon>Bacillota</taxon>
        <taxon>Clostridia</taxon>
        <taxon>Lachnospirales</taxon>
        <taxon>Lachnospiraceae</taxon>
        <taxon>Hungatella</taxon>
    </lineage>
</organism>
<dbReference type="PANTHER" id="PTHR30385">
    <property type="entry name" value="SIGMA FACTOR F FLAGELLAR"/>
    <property type="match status" value="1"/>
</dbReference>
<keyword evidence="1" id="KW-0805">Transcription regulation</keyword>
<dbReference type="GO" id="GO:0016987">
    <property type="term" value="F:sigma factor activity"/>
    <property type="evidence" value="ECO:0007669"/>
    <property type="project" value="UniProtKB-KW"/>
</dbReference>
<dbReference type="GO" id="GO:0003899">
    <property type="term" value="F:DNA-directed RNA polymerase activity"/>
    <property type="evidence" value="ECO:0007669"/>
    <property type="project" value="InterPro"/>
</dbReference>
<evidence type="ECO:0000256" key="4">
    <source>
        <dbReference type="ARBA" id="ARBA00023163"/>
    </source>
</evidence>
<keyword evidence="3" id="KW-0238">DNA-binding</keyword>
<evidence type="ECO:0000259" key="6">
    <source>
        <dbReference type="Pfam" id="PF04542"/>
    </source>
</evidence>
<dbReference type="PRINTS" id="PR00046">
    <property type="entry name" value="SIGMA70FCT"/>
</dbReference>
<dbReference type="InterPro" id="IPR013324">
    <property type="entry name" value="RNA_pol_sigma_r3/r4-like"/>
</dbReference>
<reference evidence="8 9" key="1">
    <citation type="submission" date="2015-09" db="EMBL/GenBank/DDBJ databases">
        <authorList>
            <consortium name="Pathogen Informatics"/>
        </authorList>
    </citation>
    <scope>NUCLEOTIDE SEQUENCE [LARGE SCALE GENOMIC DNA]</scope>
    <source>
        <strain evidence="8 9">2789STDY5608850</strain>
    </source>
</reference>
<keyword evidence="4" id="KW-0804">Transcription</keyword>
<evidence type="ECO:0000256" key="1">
    <source>
        <dbReference type="ARBA" id="ARBA00023015"/>
    </source>
</evidence>
<feature type="domain" description="RNA polymerase sigma-70 region 3" evidence="5">
    <location>
        <begin position="113"/>
        <end position="165"/>
    </location>
</feature>
<name>A0A174KBS0_9FIRM</name>
<evidence type="ECO:0000256" key="3">
    <source>
        <dbReference type="ARBA" id="ARBA00023125"/>
    </source>
</evidence>
<dbReference type="GO" id="GO:0006352">
    <property type="term" value="P:DNA-templated transcription initiation"/>
    <property type="evidence" value="ECO:0007669"/>
    <property type="project" value="InterPro"/>
</dbReference>
<dbReference type="NCBIfam" id="NF005413">
    <property type="entry name" value="PRK06986.1"/>
    <property type="match status" value="1"/>
</dbReference>
<dbReference type="Gene3D" id="1.10.1740.10">
    <property type="match status" value="1"/>
</dbReference>
<dbReference type="Gene3D" id="1.20.140.160">
    <property type="match status" value="1"/>
</dbReference>
<dbReference type="NCBIfam" id="TIGR02937">
    <property type="entry name" value="sigma70-ECF"/>
    <property type="match status" value="1"/>
</dbReference>